<feature type="transmembrane region" description="Helical" evidence="7">
    <location>
        <begin position="76"/>
        <end position="92"/>
    </location>
</feature>
<evidence type="ECO:0000256" key="4">
    <source>
        <dbReference type="ARBA" id="ARBA00022989"/>
    </source>
</evidence>
<comment type="subcellular location">
    <subcellularLocation>
        <location evidence="1">Membrane</location>
        <topology evidence="1">Multi-pass membrane protein</topology>
    </subcellularLocation>
</comment>
<dbReference type="GO" id="GO:0016780">
    <property type="term" value="F:phosphotransferase activity, for other substituted phosphate groups"/>
    <property type="evidence" value="ECO:0007669"/>
    <property type="project" value="InterPro"/>
</dbReference>
<dbReference type="InterPro" id="IPR000715">
    <property type="entry name" value="Glycosyl_transferase_4"/>
</dbReference>
<evidence type="ECO:0000256" key="3">
    <source>
        <dbReference type="ARBA" id="ARBA00022692"/>
    </source>
</evidence>
<keyword evidence="6" id="KW-0479">Metal-binding</keyword>
<feature type="transmembrane region" description="Helical" evidence="7">
    <location>
        <begin position="189"/>
        <end position="206"/>
    </location>
</feature>
<keyword evidence="3 7" id="KW-0812">Transmembrane</keyword>
<feature type="binding site" evidence="6">
    <location>
        <position position="158"/>
    </location>
    <ligand>
        <name>Mg(2+)</name>
        <dbReference type="ChEBI" id="CHEBI:18420"/>
    </ligand>
</feature>
<evidence type="ECO:0000256" key="6">
    <source>
        <dbReference type="PIRSR" id="PIRSR600715-1"/>
    </source>
</evidence>
<proteinExistence type="predicted"/>
<reference evidence="8" key="1">
    <citation type="journal article" date="2020" name="mSystems">
        <title>Genome- and Community-Level Interaction Insights into Carbon Utilization and Element Cycling Functions of Hydrothermarchaeota in Hydrothermal Sediment.</title>
        <authorList>
            <person name="Zhou Z."/>
            <person name="Liu Y."/>
            <person name="Xu W."/>
            <person name="Pan J."/>
            <person name="Luo Z.H."/>
            <person name="Li M."/>
        </authorList>
    </citation>
    <scope>NUCLEOTIDE SEQUENCE [LARGE SCALE GENOMIC DNA]</scope>
    <source>
        <strain evidence="8">SpSt-300</strain>
    </source>
</reference>
<name>A0A7C2IDU5_9THEO</name>
<protein>
    <recommendedName>
        <fullName evidence="9">Glycosyl transferase family 4</fullName>
    </recommendedName>
</protein>
<feature type="transmembrane region" description="Helical" evidence="7">
    <location>
        <begin position="131"/>
        <end position="154"/>
    </location>
</feature>
<dbReference type="GO" id="GO:0046872">
    <property type="term" value="F:metal ion binding"/>
    <property type="evidence" value="ECO:0007669"/>
    <property type="project" value="UniProtKB-KW"/>
</dbReference>
<comment type="cofactor">
    <cofactor evidence="6">
        <name>Mg(2+)</name>
        <dbReference type="ChEBI" id="CHEBI:18420"/>
    </cofactor>
</comment>
<comment type="caution">
    <text evidence="8">The sequence shown here is derived from an EMBL/GenBank/DDBJ whole genome shotgun (WGS) entry which is preliminary data.</text>
</comment>
<gene>
    <name evidence="8" type="ORF">ENQ34_05490</name>
</gene>
<dbReference type="AlphaFoldDB" id="A0A7C2IDU5"/>
<evidence type="ECO:0000256" key="2">
    <source>
        <dbReference type="ARBA" id="ARBA00022679"/>
    </source>
</evidence>
<organism evidence="8">
    <name type="scientific">Ammonifex degensii</name>
    <dbReference type="NCBI Taxonomy" id="42838"/>
    <lineage>
        <taxon>Bacteria</taxon>
        <taxon>Bacillati</taxon>
        <taxon>Bacillota</taxon>
        <taxon>Clostridia</taxon>
        <taxon>Thermoanaerobacterales</taxon>
        <taxon>Thermoanaerobacteraceae</taxon>
        <taxon>Ammonifex</taxon>
    </lineage>
</organism>
<feature type="transmembrane region" description="Helical" evidence="7">
    <location>
        <begin position="166"/>
        <end position="183"/>
    </location>
</feature>
<accession>A0A7C2IDU5</accession>
<evidence type="ECO:0000256" key="7">
    <source>
        <dbReference type="SAM" id="Phobius"/>
    </source>
</evidence>
<keyword evidence="2" id="KW-0808">Transferase</keyword>
<keyword evidence="4 7" id="KW-1133">Transmembrane helix</keyword>
<keyword evidence="6" id="KW-0460">Magnesium</keyword>
<evidence type="ECO:0000256" key="5">
    <source>
        <dbReference type="ARBA" id="ARBA00023136"/>
    </source>
</evidence>
<evidence type="ECO:0008006" key="9">
    <source>
        <dbReference type="Google" id="ProtNLM"/>
    </source>
</evidence>
<dbReference type="EMBL" id="DSMU01000349">
    <property type="protein sequence ID" value="HEL66113.1"/>
    <property type="molecule type" value="Genomic_DNA"/>
</dbReference>
<feature type="transmembrane region" description="Helical" evidence="7">
    <location>
        <begin position="44"/>
        <end position="64"/>
    </location>
</feature>
<feature type="binding site" evidence="6">
    <location>
        <position position="214"/>
    </location>
    <ligand>
        <name>Mg(2+)</name>
        <dbReference type="ChEBI" id="CHEBI:18420"/>
    </ligand>
</feature>
<evidence type="ECO:0000313" key="8">
    <source>
        <dbReference type="EMBL" id="HEL66113.1"/>
    </source>
</evidence>
<sequence length="279" mass="29873">MQNSLPLLFALLLGFLVVRGGCKPFLNLLRKAGAIRPNYRGQEIPVGGGVLFFFALLVGVPGVYLFPPASLEGQRIVGFLFLTALTTLVGLLDDAWGSRRASGFKGHFGRLFRGELTTGALKAMATMAGSLILFLPGSAVGEGVLNAVLVALWVNTLNLFDLRPGRAGKVFLVTAVVLTAAAWRSPELYLLWVVGGALCAFLPFDLRGKAMMGDAGANTLGAVIGATIAWTLGTEARLGILFGLLTLHILTERYSLTEIISRNRVLNSLDRLGRMKDEE</sequence>
<dbReference type="GO" id="GO:0016020">
    <property type="term" value="C:membrane"/>
    <property type="evidence" value="ECO:0007669"/>
    <property type="project" value="UniProtKB-SubCell"/>
</dbReference>
<evidence type="ECO:0000256" key="1">
    <source>
        <dbReference type="ARBA" id="ARBA00004141"/>
    </source>
</evidence>
<dbReference type="Pfam" id="PF00953">
    <property type="entry name" value="Glycos_transf_4"/>
    <property type="match status" value="1"/>
</dbReference>
<keyword evidence="5 7" id="KW-0472">Membrane</keyword>